<comment type="caution">
    <text evidence="7">The sequence shown here is derived from an EMBL/GenBank/DDBJ whole genome shotgun (WGS) entry which is preliminary data.</text>
</comment>
<dbReference type="PROSITE" id="PS51192">
    <property type="entry name" value="HELICASE_ATP_BIND_1"/>
    <property type="match status" value="1"/>
</dbReference>
<keyword evidence="7" id="KW-0547">Nucleotide-binding</keyword>
<dbReference type="Proteomes" id="UP000305417">
    <property type="component" value="Unassembled WGS sequence"/>
</dbReference>
<protein>
    <recommendedName>
        <fullName evidence="5">DNA 3'-5' helicase</fullName>
        <ecNumber evidence="5">5.6.2.4</ecNumber>
    </recommendedName>
</protein>
<dbReference type="InterPro" id="IPR012337">
    <property type="entry name" value="RNaseH-like_sf"/>
</dbReference>
<evidence type="ECO:0000256" key="3">
    <source>
        <dbReference type="ARBA" id="ARBA00023235"/>
    </source>
</evidence>
<keyword evidence="3" id="KW-0413">Isomerase</keyword>
<accession>A0ABY2V195</accession>
<keyword evidence="8" id="KW-1185">Reference proteome</keyword>
<keyword evidence="7" id="KW-0067">ATP-binding</keyword>
<evidence type="ECO:0000256" key="5">
    <source>
        <dbReference type="ARBA" id="ARBA00034808"/>
    </source>
</evidence>
<evidence type="ECO:0000256" key="4">
    <source>
        <dbReference type="ARBA" id="ARBA00034617"/>
    </source>
</evidence>
<evidence type="ECO:0000256" key="1">
    <source>
        <dbReference type="ARBA" id="ARBA00005446"/>
    </source>
</evidence>
<keyword evidence="7" id="KW-0378">Hydrolase</keyword>
<dbReference type="EC" id="5.6.2.4" evidence="5"/>
<dbReference type="GO" id="GO:0004386">
    <property type="term" value="F:helicase activity"/>
    <property type="evidence" value="ECO:0007669"/>
    <property type="project" value="UniProtKB-KW"/>
</dbReference>
<keyword evidence="2" id="KW-0238">DNA-binding</keyword>
<evidence type="ECO:0000313" key="7">
    <source>
        <dbReference type="EMBL" id="TLS95151.1"/>
    </source>
</evidence>
<dbReference type="InterPro" id="IPR036397">
    <property type="entry name" value="RNaseH_sf"/>
</dbReference>
<dbReference type="InterPro" id="IPR011545">
    <property type="entry name" value="DEAD/DEAH_box_helicase_dom"/>
</dbReference>
<dbReference type="EMBL" id="VBUC01000058">
    <property type="protein sequence ID" value="TLS95151.1"/>
    <property type="molecule type" value="Genomic_DNA"/>
</dbReference>
<gene>
    <name evidence="7" type="ORF">FE247_11400</name>
</gene>
<name>A0ABY2V195_9BACT</name>
<dbReference type="InterPro" id="IPR014001">
    <property type="entry name" value="Helicase_ATP-bd"/>
</dbReference>
<evidence type="ECO:0000313" key="8">
    <source>
        <dbReference type="Proteomes" id="UP000305417"/>
    </source>
</evidence>
<feature type="domain" description="Helicase ATP-binding" evidence="6">
    <location>
        <begin position="280"/>
        <end position="387"/>
    </location>
</feature>
<dbReference type="PANTHER" id="PTHR13710:SF105">
    <property type="entry name" value="ATP-DEPENDENT DNA HELICASE Q1"/>
    <property type="match status" value="1"/>
</dbReference>
<comment type="similarity">
    <text evidence="1">Belongs to the helicase family. RecQ subfamily.</text>
</comment>
<dbReference type="SUPFAM" id="SSF53098">
    <property type="entry name" value="Ribonuclease H-like"/>
    <property type="match status" value="1"/>
</dbReference>
<dbReference type="PANTHER" id="PTHR13710">
    <property type="entry name" value="DNA HELICASE RECQ FAMILY MEMBER"/>
    <property type="match status" value="1"/>
</dbReference>
<evidence type="ECO:0000259" key="6">
    <source>
        <dbReference type="PROSITE" id="PS51192"/>
    </source>
</evidence>
<reference evidence="7 8" key="1">
    <citation type="submission" date="2019-05" db="EMBL/GenBank/DDBJ databases">
        <title>Arcobacter cibarius and Arcobacter thereius providing challenges in identification an antibiotic susceptibility and Quinolone resistance.</title>
        <authorList>
            <person name="Busch A."/>
            <person name="Hanel I."/>
            <person name="Hotzel H."/>
            <person name="Tomaso H."/>
        </authorList>
    </citation>
    <scope>NUCLEOTIDE SEQUENCE [LARGE SCALE GENOMIC DNA]</scope>
    <source>
        <strain evidence="7 8">16CS0831-2</strain>
    </source>
</reference>
<dbReference type="Pfam" id="PF00270">
    <property type="entry name" value="DEAD"/>
    <property type="match status" value="1"/>
</dbReference>
<sequence>MLNNIIFCDIEASIKTKKINEVGLVYKNSNFKTSSIEEAKKFISICKTDFISGHNFIDFDLNILKYSSLYKDIVNYKIIDTLPLSLLLFNEKTIHSLPKNYKNEDDFDNNPVEDSKITAILFDKLLERFNEIPNDTKNIFYSLLKNNQYFSGFFEYICLSTKLIDLNFEDLFNLIKNKHNKTIVNFEYLKDVLISNKVELAYILALLTPYIEIKAHPPKILFSYPNIVEIQKKLCFDRELSNKILSDFSKEVFGFGTFREFPRLNANILDNPSISQREIVEASLRDESFLAILPTGGGKTFTFWLPAIFKSNSYKGLTVVISPLQALIEDHIKSFNLKVANYKAVAISGFMSPLERSEAVEQVVNGEADILYIAPESLRSNTIFSHP</sequence>
<organism evidence="7 8">
    <name type="scientific">Aliarcobacter cibarius</name>
    <dbReference type="NCBI Taxonomy" id="255507"/>
    <lineage>
        <taxon>Bacteria</taxon>
        <taxon>Pseudomonadati</taxon>
        <taxon>Campylobacterota</taxon>
        <taxon>Epsilonproteobacteria</taxon>
        <taxon>Campylobacterales</taxon>
        <taxon>Arcobacteraceae</taxon>
        <taxon>Aliarcobacter</taxon>
    </lineage>
</organism>
<keyword evidence="7" id="KW-0347">Helicase</keyword>
<evidence type="ECO:0000256" key="2">
    <source>
        <dbReference type="ARBA" id="ARBA00023125"/>
    </source>
</evidence>
<dbReference type="InterPro" id="IPR027417">
    <property type="entry name" value="P-loop_NTPase"/>
</dbReference>
<proteinExistence type="inferred from homology"/>
<dbReference type="SUPFAM" id="SSF52540">
    <property type="entry name" value="P-loop containing nucleoside triphosphate hydrolases"/>
    <property type="match status" value="1"/>
</dbReference>
<dbReference type="Gene3D" id="3.30.420.10">
    <property type="entry name" value="Ribonuclease H-like superfamily/Ribonuclease H"/>
    <property type="match status" value="1"/>
</dbReference>
<comment type="catalytic activity">
    <reaction evidence="4">
        <text>Couples ATP hydrolysis with the unwinding of duplex DNA by translocating in the 3'-5' direction.</text>
        <dbReference type="EC" id="5.6.2.4"/>
    </reaction>
</comment>
<dbReference type="Gene3D" id="3.40.50.300">
    <property type="entry name" value="P-loop containing nucleotide triphosphate hydrolases"/>
    <property type="match status" value="1"/>
</dbReference>